<dbReference type="Pfam" id="PF22725">
    <property type="entry name" value="GFO_IDH_MocA_C3"/>
    <property type="match status" value="1"/>
</dbReference>
<dbReference type="InterPro" id="IPR055170">
    <property type="entry name" value="GFO_IDH_MocA-like_dom"/>
</dbReference>
<dbReference type="Gene3D" id="3.40.50.720">
    <property type="entry name" value="NAD(P)-binding Rossmann-like Domain"/>
    <property type="match status" value="1"/>
</dbReference>
<evidence type="ECO:0000313" key="3">
    <source>
        <dbReference type="EMBL" id="MBP1994533.1"/>
    </source>
</evidence>
<organism evidence="3 4">
    <name type="scientific">Paenibacillus eucommiae</name>
    <dbReference type="NCBI Taxonomy" id="1355755"/>
    <lineage>
        <taxon>Bacteria</taxon>
        <taxon>Bacillati</taxon>
        <taxon>Bacillota</taxon>
        <taxon>Bacilli</taxon>
        <taxon>Bacillales</taxon>
        <taxon>Paenibacillaceae</taxon>
        <taxon>Paenibacillus</taxon>
    </lineage>
</organism>
<proteinExistence type="predicted"/>
<comment type="caution">
    <text evidence="3">The sequence shown here is derived from an EMBL/GenBank/DDBJ whole genome shotgun (WGS) entry which is preliminary data.</text>
</comment>
<gene>
    <name evidence="3" type="ORF">J2Z66_006172</name>
</gene>
<dbReference type="PANTHER" id="PTHR43377:SF2">
    <property type="entry name" value="BINDING ROSSMANN FOLD OXIDOREDUCTASE, PUTATIVE (AFU_ORTHOLOGUE AFUA_4G00560)-RELATED"/>
    <property type="match status" value="1"/>
</dbReference>
<evidence type="ECO:0000259" key="1">
    <source>
        <dbReference type="Pfam" id="PF01408"/>
    </source>
</evidence>
<sequence>MSRIGVIGYGFQVRRILKILQEQDENCQITAIADLRSEAIKQELVAEGADVSGIRFYDNADELLQTPDDYDGICIGTRCSQHTPMAIKVMAAGLPLYLEKPVSTTMEDLVKLRDAYQQSSSPVVVSFPLRVTHHVNLVKEIIDSGKIGTVEHVQAVNNVAYGGVYYHYWYRDERETQGLFLQKATHDFDYINSILGARPMKVCAMTSKQIFTGNKPAGLKCKDCSDQDICPESPQNLRKSGETPFGEYCCFAVDTGNEDSGSALVQYESGMHVSYSQNFFVKKKAGTRGARFMGYKGTVEFDWATDQVKVYMHNTPRVETYSIDSAATASGHGGGDSTLMENFRMIMKDRSTASVAPLEAGLESALMCLKAKESAQTGSFRDIVWPDA</sequence>
<dbReference type="EMBL" id="JAGGLB010000026">
    <property type="protein sequence ID" value="MBP1994533.1"/>
    <property type="molecule type" value="Genomic_DNA"/>
</dbReference>
<evidence type="ECO:0000259" key="2">
    <source>
        <dbReference type="Pfam" id="PF22725"/>
    </source>
</evidence>
<dbReference type="InterPro" id="IPR051450">
    <property type="entry name" value="Gfo/Idh/MocA_Oxidoreductases"/>
</dbReference>
<dbReference type="Pfam" id="PF01408">
    <property type="entry name" value="GFO_IDH_MocA"/>
    <property type="match status" value="1"/>
</dbReference>
<name>A0ABS4J3Y6_9BACL</name>
<feature type="domain" description="Gfo/Idh/MocA-like oxidoreductase N-terminal" evidence="1">
    <location>
        <begin position="3"/>
        <end position="125"/>
    </location>
</feature>
<dbReference type="InterPro" id="IPR000683">
    <property type="entry name" value="Gfo/Idh/MocA-like_OxRdtase_N"/>
</dbReference>
<dbReference type="Gene3D" id="3.30.360.10">
    <property type="entry name" value="Dihydrodipicolinate Reductase, domain 2"/>
    <property type="match status" value="1"/>
</dbReference>
<feature type="domain" description="GFO/IDH/MocA-like oxidoreductase" evidence="2">
    <location>
        <begin position="137"/>
        <end position="300"/>
    </location>
</feature>
<protein>
    <submittedName>
        <fullName evidence="3">Dehydrogenase</fullName>
    </submittedName>
</protein>
<dbReference type="SUPFAM" id="SSF55347">
    <property type="entry name" value="Glyceraldehyde-3-phosphate dehydrogenase-like, C-terminal domain"/>
    <property type="match status" value="1"/>
</dbReference>
<dbReference type="PANTHER" id="PTHR43377">
    <property type="entry name" value="BILIVERDIN REDUCTASE A"/>
    <property type="match status" value="1"/>
</dbReference>
<dbReference type="SUPFAM" id="SSF51735">
    <property type="entry name" value="NAD(P)-binding Rossmann-fold domains"/>
    <property type="match status" value="1"/>
</dbReference>
<evidence type="ECO:0000313" key="4">
    <source>
        <dbReference type="Proteomes" id="UP001519287"/>
    </source>
</evidence>
<keyword evidence="4" id="KW-1185">Reference proteome</keyword>
<dbReference type="Proteomes" id="UP001519287">
    <property type="component" value="Unassembled WGS sequence"/>
</dbReference>
<accession>A0ABS4J3Y6</accession>
<dbReference type="RefSeq" id="WP_209976378.1">
    <property type="nucleotide sequence ID" value="NZ_JAGGLB010000026.1"/>
</dbReference>
<reference evidence="3 4" key="1">
    <citation type="submission" date="2021-03" db="EMBL/GenBank/DDBJ databases">
        <title>Genomic Encyclopedia of Type Strains, Phase IV (KMG-IV): sequencing the most valuable type-strain genomes for metagenomic binning, comparative biology and taxonomic classification.</title>
        <authorList>
            <person name="Goeker M."/>
        </authorList>
    </citation>
    <scope>NUCLEOTIDE SEQUENCE [LARGE SCALE GENOMIC DNA]</scope>
    <source>
        <strain evidence="3 4">DSM 26048</strain>
    </source>
</reference>
<dbReference type="InterPro" id="IPR036291">
    <property type="entry name" value="NAD(P)-bd_dom_sf"/>
</dbReference>